<organism evidence="1 2">
    <name type="scientific">Globodera rostochiensis</name>
    <name type="common">Golden nematode worm</name>
    <name type="synonym">Heterodera rostochiensis</name>
    <dbReference type="NCBI Taxonomy" id="31243"/>
    <lineage>
        <taxon>Eukaryota</taxon>
        <taxon>Metazoa</taxon>
        <taxon>Ecdysozoa</taxon>
        <taxon>Nematoda</taxon>
        <taxon>Chromadorea</taxon>
        <taxon>Rhabditida</taxon>
        <taxon>Tylenchina</taxon>
        <taxon>Tylenchomorpha</taxon>
        <taxon>Tylenchoidea</taxon>
        <taxon>Heteroderidae</taxon>
        <taxon>Heteroderinae</taxon>
        <taxon>Globodera</taxon>
    </lineage>
</organism>
<reference evidence="2" key="1">
    <citation type="submission" date="2022-11" db="UniProtKB">
        <authorList>
            <consortium name="WormBaseParasite"/>
        </authorList>
    </citation>
    <scope>IDENTIFICATION</scope>
</reference>
<sequence length="102" mass="11266">MAETGESTGKIQVMDALDLGFSKNQYLAKGNRGSLCLDPDLENVLEHDFSQEKSRVAEVPLDLDSGDHGTHTDRQREIIVKIATLSNLPKRVRQNDNSSNSV</sequence>
<keyword evidence="1" id="KW-1185">Reference proteome</keyword>
<evidence type="ECO:0000313" key="2">
    <source>
        <dbReference type="WBParaSite" id="Gr19_v10_g11867.t1"/>
    </source>
</evidence>
<dbReference type="WBParaSite" id="Gr19_v10_g11867.t1">
    <property type="protein sequence ID" value="Gr19_v10_g11867.t1"/>
    <property type="gene ID" value="Gr19_v10_g11867"/>
</dbReference>
<protein>
    <submittedName>
        <fullName evidence="2">Uncharacterized protein</fullName>
    </submittedName>
</protein>
<accession>A0A914GWP6</accession>
<evidence type="ECO:0000313" key="1">
    <source>
        <dbReference type="Proteomes" id="UP000887572"/>
    </source>
</evidence>
<dbReference type="Proteomes" id="UP000887572">
    <property type="component" value="Unplaced"/>
</dbReference>
<dbReference type="AlphaFoldDB" id="A0A914GWP6"/>
<proteinExistence type="predicted"/>
<name>A0A914GWP6_GLORO</name>